<dbReference type="InterPro" id="IPR003367">
    <property type="entry name" value="Thrombospondin_3-like_rpt"/>
</dbReference>
<dbReference type="GO" id="GO:0008061">
    <property type="term" value="F:chitin binding"/>
    <property type="evidence" value="ECO:0007669"/>
    <property type="project" value="InterPro"/>
</dbReference>
<feature type="region of interest" description="Disordered" evidence="14">
    <location>
        <begin position="885"/>
        <end position="1005"/>
    </location>
</feature>
<dbReference type="GO" id="GO:0008843">
    <property type="term" value="F:endochitinase activity"/>
    <property type="evidence" value="ECO:0007669"/>
    <property type="project" value="UniProtKB-EC"/>
</dbReference>
<accession>A0A656HFI7</accession>
<dbReference type="PRINTS" id="PR00735">
    <property type="entry name" value="GLHYDRLASE8"/>
</dbReference>
<dbReference type="SUPFAM" id="SSF51445">
    <property type="entry name" value="(Trans)glycosidases"/>
    <property type="match status" value="1"/>
</dbReference>
<evidence type="ECO:0000256" key="11">
    <source>
        <dbReference type="ARBA" id="ARBA00023295"/>
    </source>
</evidence>
<dbReference type="SUPFAM" id="SSF48208">
    <property type="entry name" value="Six-hairpin glycosidases"/>
    <property type="match status" value="1"/>
</dbReference>
<dbReference type="Pfam" id="PF01270">
    <property type="entry name" value="Glyco_hydro_8"/>
    <property type="match status" value="1"/>
</dbReference>
<evidence type="ECO:0000256" key="15">
    <source>
        <dbReference type="SAM" id="SignalP"/>
    </source>
</evidence>
<evidence type="ECO:0000313" key="18">
    <source>
        <dbReference type="Proteomes" id="UP000005317"/>
    </source>
</evidence>
<dbReference type="InterPro" id="IPR017853">
    <property type="entry name" value="GH"/>
</dbReference>
<dbReference type="GO" id="GO:0030245">
    <property type="term" value="P:cellulose catabolic process"/>
    <property type="evidence" value="ECO:0007669"/>
    <property type="project" value="UniProtKB-KW"/>
</dbReference>
<dbReference type="InterPro" id="IPR011583">
    <property type="entry name" value="Chitinase_II/V-like_cat"/>
</dbReference>
<keyword evidence="18" id="KW-1185">Reference proteome</keyword>
<evidence type="ECO:0000256" key="7">
    <source>
        <dbReference type="ARBA" id="ARBA00022801"/>
    </source>
</evidence>
<evidence type="ECO:0000256" key="1">
    <source>
        <dbReference type="ARBA" id="ARBA00000822"/>
    </source>
</evidence>
<dbReference type="Gene3D" id="1.50.10.10">
    <property type="match status" value="1"/>
</dbReference>
<dbReference type="SUPFAM" id="SSF54556">
    <property type="entry name" value="Chitinase insertion domain"/>
    <property type="match status" value="1"/>
</dbReference>
<evidence type="ECO:0000256" key="14">
    <source>
        <dbReference type="SAM" id="MobiDB-lite"/>
    </source>
</evidence>
<comment type="subcellular location">
    <subcellularLocation>
        <location evidence="3">Secreted</location>
    </subcellularLocation>
</comment>
<evidence type="ECO:0000259" key="16">
    <source>
        <dbReference type="PROSITE" id="PS51910"/>
    </source>
</evidence>
<dbReference type="InterPro" id="IPR028974">
    <property type="entry name" value="TSP_type-3_rpt"/>
</dbReference>
<dbReference type="Pfam" id="PF18884">
    <property type="entry name" value="TSP3_bac"/>
    <property type="match status" value="2"/>
</dbReference>
<evidence type="ECO:0000256" key="13">
    <source>
        <dbReference type="RuleBase" id="RU000489"/>
    </source>
</evidence>
<dbReference type="Gene3D" id="3.20.20.80">
    <property type="entry name" value="Glycosidases"/>
    <property type="match status" value="1"/>
</dbReference>
<evidence type="ECO:0000256" key="9">
    <source>
        <dbReference type="ARBA" id="ARBA00023001"/>
    </source>
</evidence>
<dbReference type="PANTHER" id="PTHR11177:SF317">
    <property type="entry name" value="CHITINASE 12-RELATED"/>
    <property type="match status" value="1"/>
</dbReference>
<comment type="catalytic activity">
    <reaction evidence="2">
        <text>Endohydrolysis of (1-&gt;4)-beta-D-glucosidic linkages in cellulose, lichenin and cereal beta-D-glucans.</text>
        <dbReference type="EC" id="3.2.1.4"/>
    </reaction>
</comment>
<dbReference type="PANTHER" id="PTHR11177">
    <property type="entry name" value="CHITINASE"/>
    <property type="match status" value="1"/>
</dbReference>
<dbReference type="Gene3D" id="4.10.1080.10">
    <property type="entry name" value="TSP type-3 repeat"/>
    <property type="match status" value="1"/>
</dbReference>
<dbReference type="GO" id="GO:0007155">
    <property type="term" value="P:cell adhesion"/>
    <property type="evidence" value="ECO:0007669"/>
    <property type="project" value="InterPro"/>
</dbReference>
<feature type="compositionally biased region" description="Acidic residues" evidence="14">
    <location>
        <begin position="978"/>
        <end position="988"/>
    </location>
</feature>
<dbReference type="InterPro" id="IPR029070">
    <property type="entry name" value="Chitinase_insertion_sf"/>
</dbReference>
<keyword evidence="7 13" id="KW-0378">Hydrolase</keyword>
<dbReference type="GO" id="GO:0005509">
    <property type="term" value="F:calcium ion binding"/>
    <property type="evidence" value="ECO:0007669"/>
    <property type="project" value="InterPro"/>
</dbReference>
<keyword evidence="8" id="KW-0106">Calcium</keyword>
<evidence type="ECO:0000256" key="4">
    <source>
        <dbReference type="ARBA" id="ARBA00009209"/>
    </source>
</evidence>
<feature type="signal peptide" evidence="15">
    <location>
        <begin position="1"/>
        <end position="21"/>
    </location>
</feature>
<dbReference type="Proteomes" id="UP000005317">
    <property type="component" value="Unassembled WGS sequence"/>
</dbReference>
<keyword evidence="10" id="KW-0146">Chitin degradation</keyword>
<feature type="domain" description="GH18" evidence="16">
    <location>
        <begin position="76"/>
        <end position="481"/>
    </location>
</feature>
<evidence type="ECO:0000256" key="3">
    <source>
        <dbReference type="ARBA" id="ARBA00004613"/>
    </source>
</evidence>
<dbReference type="GO" id="GO:0006032">
    <property type="term" value="P:chitin catabolic process"/>
    <property type="evidence" value="ECO:0007669"/>
    <property type="project" value="UniProtKB-KW"/>
</dbReference>
<evidence type="ECO:0000256" key="10">
    <source>
        <dbReference type="ARBA" id="ARBA00023024"/>
    </source>
</evidence>
<dbReference type="AlphaFoldDB" id="A0A656HFI7"/>
<dbReference type="CDD" id="cd06548">
    <property type="entry name" value="GH18_chitinase"/>
    <property type="match status" value="1"/>
</dbReference>
<keyword evidence="9" id="KW-0136">Cellulose degradation</keyword>
<keyword evidence="11 13" id="KW-0326">Glycosidase</keyword>
<reference evidence="18" key="1">
    <citation type="journal article" date="2011" name="Stand. Genomic Sci.">
        <title>Genome sequence of the filamentous, gliding Thiothrix nivea neotype strain (JP2(T)).</title>
        <authorList>
            <person name="Lapidus A."/>
            <person name="Nolan M."/>
            <person name="Lucas S."/>
            <person name="Glavina Del Rio T."/>
            <person name="Tice H."/>
            <person name="Cheng J.F."/>
            <person name="Tapia R."/>
            <person name="Han C."/>
            <person name="Goodwin L."/>
            <person name="Pitluck S."/>
            <person name="Liolios K."/>
            <person name="Pagani I."/>
            <person name="Ivanova N."/>
            <person name="Huntemann M."/>
            <person name="Mavromatis K."/>
            <person name="Mikhailova N."/>
            <person name="Pati A."/>
            <person name="Chen A."/>
            <person name="Palaniappan K."/>
            <person name="Land M."/>
            <person name="Brambilla E.M."/>
            <person name="Rohde M."/>
            <person name="Abt B."/>
            <person name="Verbarg S."/>
            <person name="Goker M."/>
            <person name="Bristow J."/>
            <person name="Eisen J.A."/>
            <person name="Markowitz V."/>
            <person name="Hugenholtz P."/>
            <person name="Kyrpides N.C."/>
            <person name="Klenk H.P."/>
            <person name="Woyke T."/>
        </authorList>
    </citation>
    <scope>NUCLEOTIDE SEQUENCE [LARGE SCALE GENOMIC DNA]</scope>
    <source>
        <strain evidence="18">ATCC 35100 / DSM 5205 / JP2</strain>
    </source>
</reference>
<keyword evidence="5" id="KW-0964">Secreted</keyword>
<dbReference type="RefSeq" id="WP_002708102.1">
    <property type="nucleotide sequence ID" value="NZ_JH651384.1"/>
</dbReference>
<dbReference type="OrthoDB" id="9775889at2"/>
<dbReference type="PROSITE" id="PS51910">
    <property type="entry name" value="GH18_2"/>
    <property type="match status" value="1"/>
</dbReference>
<dbReference type="SMART" id="SM00636">
    <property type="entry name" value="Glyco_18"/>
    <property type="match status" value="1"/>
</dbReference>
<sequence precursor="true">MGLRAFIIGVVLYFSSIMAGATPSHQPLPAPDTVIKKTDASATSGSVRPLLTSTDKTPLPLLLQGNNIAYDNTTGSVVAAYFPEWGIWTSDFNVEDIPAQNLTHVLYAFLAICGPNVALKNSYKPGWDQLQTRCEAQNGTANKDDPTVMLYDYYTAVQHPFPGDSSSDPIKGQIGQLMRLKLAKPDIQILASIGGWTLSDPFYTLASNTANRQIFANSVLKFLRDYPVFDGIDIDWEYPGGGATASPDPQADYQGYADMMHDLRQVLDTLESETGRTYELTATAGSWQPTIQAIHYQAASPYMDYVFAMSYDYYGTWSNTLGHHAALYNYPGQKINWANGDSMVNNLLDAGVPASQIVLGVAMHGIGWANVTGVATGESPFLHGTGGGALGRFEYQTIANDYLDSDGQGKNGFAYFYDAQAEAPYLWNASSGGLITYDNPRSAKAKSAYVLENQLAGVFSWELNGDNGDILNAMHEGLGHPQSAQRPYPQQVSYATGTLYPNHVPQATQATQVAAFYDDWKQKYLKTAGNNAAGKAMYRIADGQDSTSTVSEGQGYGMIITALMAGHDAIARTLFDGLWYFSRAHPSGVDTRLMTWKVDGGQAVGGNNSAFDGDADIAYALLLADKQWGSDGSINYKAEALQVMQGILASTVGSSSHLPLLGDWVNSSSAPTQYNQYTPRSSDLMPASFRAFNTASGDNIWNEVIQAAQTGVQAIQGNYSQTTGLLPDFMSGCQPASQCQPTAANFLEGPHDGHYYYNAGRAPWRIGLDALLYNDPVSKTQARKLSAWMLNQIASDPQALKSGYTLDGQPIGNYFSSFFAAPLAVSAMLDPSRQQILNNLYDALINKRENYYSDTLNLLSLLAVTGNFWHPDSCSATDGDADHDGVGDACDADRDGDGVPNYSDRFPDNPAESVDTDNDGVGNNADTDDDNDWIPDSWEITHGLNPLDGSDAGLDPDHDGLSNLQEFQNGTNPNNADSDSDGMNDGDELAAGRNPNDPTDGDINANARKIIPIIMELLLSP</sequence>
<evidence type="ECO:0000256" key="6">
    <source>
        <dbReference type="ARBA" id="ARBA00022729"/>
    </source>
</evidence>
<dbReference type="Pfam" id="PF00704">
    <property type="entry name" value="Glyco_hydro_18"/>
    <property type="match status" value="1"/>
</dbReference>
<gene>
    <name evidence="17" type="ORF">Thini_1559</name>
</gene>
<dbReference type="GO" id="GO:0008810">
    <property type="term" value="F:cellulase activity"/>
    <property type="evidence" value="ECO:0007669"/>
    <property type="project" value="UniProtKB-EC"/>
</dbReference>
<proteinExistence type="inferred from homology"/>
<dbReference type="InterPro" id="IPR059100">
    <property type="entry name" value="TSP3_bac"/>
</dbReference>
<dbReference type="InterPro" id="IPR002037">
    <property type="entry name" value="Glyco_hydro_8"/>
</dbReference>
<dbReference type="InterPro" id="IPR001223">
    <property type="entry name" value="Glyco_hydro18_cat"/>
</dbReference>
<dbReference type="EMBL" id="JH651384">
    <property type="protein sequence ID" value="EIJ34160.1"/>
    <property type="molecule type" value="Genomic_DNA"/>
</dbReference>
<evidence type="ECO:0000256" key="5">
    <source>
        <dbReference type="ARBA" id="ARBA00022525"/>
    </source>
</evidence>
<organism evidence="17 18">
    <name type="scientific">Thiothrix nivea (strain ATCC 35100 / DSM 5205 / JP2)</name>
    <dbReference type="NCBI Taxonomy" id="870187"/>
    <lineage>
        <taxon>Bacteria</taxon>
        <taxon>Pseudomonadati</taxon>
        <taxon>Pseudomonadota</taxon>
        <taxon>Gammaproteobacteria</taxon>
        <taxon>Thiotrichales</taxon>
        <taxon>Thiotrichaceae</taxon>
        <taxon>Thiothrix</taxon>
    </lineage>
</organism>
<feature type="compositionally biased region" description="Polar residues" evidence="14">
    <location>
        <begin position="962"/>
        <end position="977"/>
    </location>
</feature>
<keyword evidence="12" id="KW-0119">Carbohydrate metabolism</keyword>
<dbReference type="PROSITE" id="PS01095">
    <property type="entry name" value="GH18_1"/>
    <property type="match status" value="1"/>
</dbReference>
<feature type="compositionally biased region" description="Basic and acidic residues" evidence="14">
    <location>
        <begin position="885"/>
        <end position="897"/>
    </location>
</feature>
<dbReference type="Gene3D" id="3.10.50.10">
    <property type="match status" value="1"/>
</dbReference>
<comment type="catalytic activity">
    <reaction evidence="1">
        <text>Random endo-hydrolysis of N-acetyl-beta-D-glucosaminide (1-&gt;4)-beta-linkages in chitin and chitodextrins.</text>
        <dbReference type="EC" id="3.2.1.14"/>
    </reaction>
</comment>
<name>A0A656HFI7_THINJ</name>
<dbReference type="InterPro" id="IPR050314">
    <property type="entry name" value="Glycosyl_Hydrlase_18"/>
</dbReference>
<dbReference type="SUPFAM" id="SSF103647">
    <property type="entry name" value="TSP type-3 repeat"/>
    <property type="match status" value="1"/>
</dbReference>
<dbReference type="InterPro" id="IPR001579">
    <property type="entry name" value="Glyco_hydro_18_chit_AS"/>
</dbReference>
<dbReference type="InterPro" id="IPR012341">
    <property type="entry name" value="6hp_glycosidase-like_sf"/>
</dbReference>
<keyword evidence="12" id="KW-0624">Polysaccharide degradation</keyword>
<comment type="similarity">
    <text evidence="4">Belongs to the glycosyl hydrolase 8 (cellulase D) family.</text>
</comment>
<evidence type="ECO:0000256" key="8">
    <source>
        <dbReference type="ARBA" id="ARBA00022837"/>
    </source>
</evidence>
<feature type="chain" id="PRO_5025018611" evidence="15">
    <location>
        <begin position="22"/>
        <end position="1021"/>
    </location>
</feature>
<protein>
    <submittedName>
        <fullName evidence="17">Glycoside hydrolase family 18</fullName>
    </submittedName>
</protein>
<evidence type="ECO:0000256" key="12">
    <source>
        <dbReference type="ARBA" id="ARBA00023326"/>
    </source>
</evidence>
<keyword evidence="6 15" id="KW-0732">Signal</keyword>
<dbReference type="Pfam" id="PF02412">
    <property type="entry name" value="TSP_3"/>
    <property type="match status" value="1"/>
</dbReference>
<evidence type="ECO:0000256" key="2">
    <source>
        <dbReference type="ARBA" id="ARBA00000966"/>
    </source>
</evidence>
<evidence type="ECO:0000313" key="17">
    <source>
        <dbReference type="EMBL" id="EIJ34160.1"/>
    </source>
</evidence>
<dbReference type="InterPro" id="IPR008928">
    <property type="entry name" value="6-hairpin_glycosidase_sf"/>
</dbReference>